<feature type="compositionally biased region" description="Basic and acidic residues" evidence="5">
    <location>
        <begin position="188"/>
        <end position="201"/>
    </location>
</feature>
<gene>
    <name evidence="7" type="primary">A06p052370.1_BraROA</name>
    <name evidence="7" type="ORF">IGI04_024990</name>
</gene>
<reference evidence="7 8" key="1">
    <citation type="submission" date="2021-03" db="EMBL/GenBank/DDBJ databases">
        <authorList>
            <person name="King G.J."/>
            <person name="Bancroft I."/>
            <person name="Baten A."/>
            <person name="Bloomfield J."/>
            <person name="Borpatragohain P."/>
            <person name="He Z."/>
            <person name="Irish N."/>
            <person name="Irwin J."/>
            <person name="Liu K."/>
            <person name="Mauleon R.P."/>
            <person name="Moore J."/>
            <person name="Morris R."/>
            <person name="Ostergaard L."/>
            <person name="Wang B."/>
            <person name="Wells R."/>
        </authorList>
    </citation>
    <scope>NUCLEOTIDE SEQUENCE [LARGE SCALE GENOMIC DNA]</scope>
    <source>
        <strain evidence="7">R-o-18</strain>
        <tissue evidence="7">Leaf</tissue>
    </source>
</reference>
<dbReference type="InterPro" id="IPR044821">
    <property type="entry name" value="At1g28695/At4g15970-like"/>
</dbReference>
<evidence type="ECO:0000256" key="1">
    <source>
        <dbReference type="ARBA" id="ARBA00004123"/>
    </source>
</evidence>
<dbReference type="Pfam" id="PF03407">
    <property type="entry name" value="Nucleotid_trans"/>
    <property type="match status" value="1"/>
</dbReference>
<name>A0ABQ7M8B6_BRACM</name>
<proteinExistence type="predicted"/>
<keyword evidence="2" id="KW-0805">Transcription regulation</keyword>
<dbReference type="SUPFAM" id="SSF46689">
    <property type="entry name" value="Homeodomain-like"/>
    <property type="match status" value="1"/>
</dbReference>
<dbReference type="PANTHER" id="PTHR46038:SF38">
    <property type="entry name" value="GLYCOSYLTRANSFERASE-RELATED"/>
    <property type="match status" value="1"/>
</dbReference>
<evidence type="ECO:0000256" key="4">
    <source>
        <dbReference type="ARBA" id="ARBA00023242"/>
    </source>
</evidence>
<dbReference type="InterPro" id="IPR001005">
    <property type="entry name" value="SANT/Myb"/>
</dbReference>
<dbReference type="PROSITE" id="PS51294">
    <property type="entry name" value="HTH_MYB"/>
    <property type="match status" value="1"/>
</dbReference>
<accession>A0ABQ7M8B6</accession>
<sequence>MGTCGGRNGNDVGFNGHGGGRVRPYVRSPVPRLRWTPELHRCFLNAVDMLGGQHRATPKLILKMMDVRGLTISHVKSHLQMYRGSKLTLGKSEESSLSSIRRRQDTEEDYLHDNLSLPSRNDCLLGFHSFPLSSHSSLSLLWHRGGRRENQTSQSGGGDDDDDFLHIINMEKTKETTAFPSHHCHKKTEKEKNKWENSGKEQEEEDLSLSLSLNHHQWRSNGSSVSETSEAVSTCSAPFVFKDCFASSPKIDLNLTLSMNLSHRLPSRLQTMTKLHVSSLDANRSSVSAVASFVMPPCSRPLRRAVTFILAISISIFVLYRSLDSLDAVPRSSSSSSIFSRIFPSFDSFQSLELEEPKLEDVLRRAATRDNTVILTTLNEAWAAPGSVIDLFFESFRIGEGTGMLLNHLVIIALDAKAYSRCRELHKHCFSLETEGVDFSGKEAYFMTRSYLKMMWRRIDFLRSVLELGYNFVFTDADVMWFRNPFTRFYRYADFQIACDHYLGRSNDLENRPNGGFSFVRSNNRTILFYKYWYASRIRYSGYHDQDVLNFIKREPFVFRIGLRIRFLNTAYFGGLCEPSKDMNLVRTMHANCCFGMDSKLHDLRIMLQDWRDFMALPLHLKHESGFSWKVPQNCSLDSLRRYDESMYDEESEPPGESQE</sequence>
<dbReference type="PANTHER" id="PTHR46038">
    <property type="entry name" value="EXPRESSED PROTEIN-RELATED"/>
    <property type="match status" value="1"/>
</dbReference>
<keyword evidence="4" id="KW-0539">Nucleus</keyword>
<evidence type="ECO:0000259" key="6">
    <source>
        <dbReference type="PROSITE" id="PS51294"/>
    </source>
</evidence>
<dbReference type="InterPro" id="IPR005069">
    <property type="entry name" value="Nucl-diP-sugar_transferase"/>
</dbReference>
<comment type="caution">
    <text evidence="7">The sequence shown here is derived from an EMBL/GenBank/DDBJ whole genome shotgun (WGS) entry which is preliminary data.</text>
</comment>
<dbReference type="Gene3D" id="1.10.10.60">
    <property type="entry name" value="Homeodomain-like"/>
    <property type="match status" value="1"/>
</dbReference>
<keyword evidence="3" id="KW-0804">Transcription</keyword>
<evidence type="ECO:0000313" key="8">
    <source>
        <dbReference type="Proteomes" id="UP000823674"/>
    </source>
</evidence>
<comment type="subcellular location">
    <subcellularLocation>
        <location evidence="1">Nucleus</location>
    </subcellularLocation>
</comment>
<protein>
    <recommendedName>
        <fullName evidence="6">HTH myb-type domain-containing protein</fullName>
    </recommendedName>
</protein>
<dbReference type="NCBIfam" id="TIGR01557">
    <property type="entry name" value="myb_SHAQKYF"/>
    <property type="match status" value="1"/>
</dbReference>
<organism evidence="7 8">
    <name type="scientific">Brassica rapa subsp. trilocularis</name>
    <dbReference type="NCBI Taxonomy" id="1813537"/>
    <lineage>
        <taxon>Eukaryota</taxon>
        <taxon>Viridiplantae</taxon>
        <taxon>Streptophyta</taxon>
        <taxon>Embryophyta</taxon>
        <taxon>Tracheophyta</taxon>
        <taxon>Spermatophyta</taxon>
        <taxon>Magnoliopsida</taxon>
        <taxon>eudicotyledons</taxon>
        <taxon>Gunneridae</taxon>
        <taxon>Pentapetalae</taxon>
        <taxon>rosids</taxon>
        <taxon>malvids</taxon>
        <taxon>Brassicales</taxon>
        <taxon>Brassicaceae</taxon>
        <taxon>Brassiceae</taxon>
        <taxon>Brassica</taxon>
    </lineage>
</organism>
<evidence type="ECO:0000256" key="2">
    <source>
        <dbReference type="ARBA" id="ARBA00023015"/>
    </source>
</evidence>
<dbReference type="EMBL" id="JADBGQ010000006">
    <property type="protein sequence ID" value="KAG5395027.1"/>
    <property type="molecule type" value="Genomic_DNA"/>
</dbReference>
<feature type="domain" description="HTH myb-type" evidence="6">
    <location>
        <begin position="27"/>
        <end position="87"/>
    </location>
</feature>
<evidence type="ECO:0000256" key="3">
    <source>
        <dbReference type="ARBA" id="ARBA00023163"/>
    </source>
</evidence>
<dbReference type="Pfam" id="PF00249">
    <property type="entry name" value="Myb_DNA-binding"/>
    <property type="match status" value="1"/>
</dbReference>
<dbReference type="InterPro" id="IPR009057">
    <property type="entry name" value="Homeodomain-like_sf"/>
</dbReference>
<evidence type="ECO:0000313" key="7">
    <source>
        <dbReference type="EMBL" id="KAG5395027.1"/>
    </source>
</evidence>
<evidence type="ECO:0000256" key="5">
    <source>
        <dbReference type="SAM" id="MobiDB-lite"/>
    </source>
</evidence>
<dbReference type="Proteomes" id="UP000823674">
    <property type="component" value="Chromosome A06"/>
</dbReference>
<feature type="region of interest" description="Disordered" evidence="5">
    <location>
        <begin position="1"/>
        <end position="21"/>
    </location>
</feature>
<dbReference type="InterPro" id="IPR017930">
    <property type="entry name" value="Myb_dom"/>
</dbReference>
<feature type="region of interest" description="Disordered" evidence="5">
    <location>
        <begin position="176"/>
        <end position="209"/>
    </location>
</feature>
<dbReference type="InterPro" id="IPR006447">
    <property type="entry name" value="Myb_dom_plants"/>
</dbReference>
<keyword evidence="8" id="KW-1185">Reference proteome</keyword>